<proteinExistence type="predicted"/>
<feature type="transmembrane region" description="Helical" evidence="2">
    <location>
        <begin position="265"/>
        <end position="288"/>
    </location>
</feature>
<dbReference type="InterPro" id="IPR018943">
    <property type="entry name" value="Oligosaccaryltransferase"/>
</dbReference>
<organism evidence="3 4">
    <name type="scientific">Phytophthora pseudosyringae</name>
    <dbReference type="NCBI Taxonomy" id="221518"/>
    <lineage>
        <taxon>Eukaryota</taxon>
        <taxon>Sar</taxon>
        <taxon>Stramenopiles</taxon>
        <taxon>Oomycota</taxon>
        <taxon>Peronosporomycetes</taxon>
        <taxon>Peronosporales</taxon>
        <taxon>Peronosporaceae</taxon>
        <taxon>Phytophthora</taxon>
    </lineage>
</organism>
<keyword evidence="2" id="KW-1133">Transmembrane helix</keyword>
<dbReference type="AlphaFoldDB" id="A0A8T1VMJ9"/>
<gene>
    <name evidence="3" type="ORF">PHYPSEUDO_006244</name>
</gene>
<keyword evidence="2" id="KW-0812">Transmembrane</keyword>
<sequence>MGGAMRQRNPPEDGRDFEWRCRTNDIACGLVGGERRRLLVWLARLQVYVYFRCAVLGGRCPSQRVAFQQRAAAGSSVLEARGRRQSIYRSTAAPRRSKPSRKRTQVAPSSLPSLPATKATSSLQVGQGQRCKASGAHAINTCAPPTSTLRAAGVLQVPAVETAVALLWRWQSSPCSTARRHFPQAASSSVPATLAAAIVAANVARCVGYTTLSPSRDITSATRLNRIARYNKSGTMNKYVSPPAAPALAAKCRAEAAGKCDEMDAALMVFVNCLGAVIMISVVGFHYLTAKPKDAEL</sequence>
<evidence type="ECO:0000256" key="2">
    <source>
        <dbReference type="SAM" id="Phobius"/>
    </source>
</evidence>
<keyword evidence="4" id="KW-1185">Reference proteome</keyword>
<comment type="caution">
    <text evidence="3">The sequence shown here is derived from an EMBL/GenBank/DDBJ whole genome shotgun (WGS) entry which is preliminary data.</text>
</comment>
<evidence type="ECO:0000313" key="4">
    <source>
        <dbReference type="Proteomes" id="UP000694044"/>
    </source>
</evidence>
<dbReference type="Pfam" id="PF10215">
    <property type="entry name" value="Ost4"/>
    <property type="match status" value="1"/>
</dbReference>
<dbReference type="EMBL" id="JAGDFM010000253">
    <property type="protein sequence ID" value="KAG7381273.1"/>
    <property type="molecule type" value="Genomic_DNA"/>
</dbReference>
<evidence type="ECO:0000256" key="1">
    <source>
        <dbReference type="SAM" id="MobiDB-lite"/>
    </source>
</evidence>
<feature type="compositionally biased region" description="Polar residues" evidence="1">
    <location>
        <begin position="106"/>
        <end position="122"/>
    </location>
</feature>
<evidence type="ECO:0000313" key="3">
    <source>
        <dbReference type="EMBL" id="KAG7381273.1"/>
    </source>
</evidence>
<feature type="region of interest" description="Disordered" evidence="1">
    <location>
        <begin position="89"/>
        <end position="122"/>
    </location>
</feature>
<accession>A0A8T1VMJ9</accession>
<name>A0A8T1VMJ9_9STRA</name>
<protein>
    <submittedName>
        <fullName evidence="3">Uncharacterized protein</fullName>
    </submittedName>
</protein>
<dbReference type="OrthoDB" id="68044at2759"/>
<reference evidence="3" key="1">
    <citation type="submission" date="2021-02" db="EMBL/GenBank/DDBJ databases">
        <authorList>
            <person name="Palmer J.M."/>
        </authorList>
    </citation>
    <scope>NUCLEOTIDE SEQUENCE</scope>
    <source>
        <strain evidence="3">SCRP734</strain>
    </source>
</reference>
<dbReference type="Proteomes" id="UP000694044">
    <property type="component" value="Unassembled WGS sequence"/>
</dbReference>
<feature type="compositionally biased region" description="Basic residues" evidence="1">
    <location>
        <begin position="95"/>
        <end position="104"/>
    </location>
</feature>
<keyword evidence="2" id="KW-0472">Membrane</keyword>